<comment type="caution">
    <text evidence="1">The sequence shown here is derived from an EMBL/GenBank/DDBJ whole genome shotgun (WGS) entry which is preliminary data.</text>
</comment>
<dbReference type="AlphaFoldDB" id="A0A0E3BRN3"/>
<protein>
    <submittedName>
        <fullName evidence="1">Uncharacterized protein</fullName>
    </submittedName>
</protein>
<keyword evidence="2" id="KW-1185">Reference proteome</keyword>
<dbReference type="Proteomes" id="UP000029549">
    <property type="component" value="Unassembled WGS sequence"/>
</dbReference>
<evidence type="ECO:0000313" key="1">
    <source>
        <dbReference type="EMBL" id="KGH08322.1"/>
    </source>
</evidence>
<dbReference type="EMBL" id="AWTP01000123">
    <property type="protein sequence ID" value="KGH08322.1"/>
    <property type="molecule type" value="Genomic_DNA"/>
</dbReference>
<gene>
    <name evidence="1" type="ORF">P608_18295</name>
</gene>
<accession>A0A0E3BRN3</accession>
<organism evidence="1 2">
    <name type="scientific">Comamonas thiooxydans</name>
    <dbReference type="NCBI Taxonomy" id="363952"/>
    <lineage>
        <taxon>Bacteria</taxon>
        <taxon>Pseudomonadati</taxon>
        <taxon>Pseudomonadota</taxon>
        <taxon>Betaproteobacteria</taxon>
        <taxon>Burkholderiales</taxon>
        <taxon>Comamonadaceae</taxon>
        <taxon>Comamonas</taxon>
    </lineage>
</organism>
<name>A0A0E3BRN3_9BURK</name>
<proteinExistence type="predicted"/>
<sequence>MTVAQKISALEESGQLPKLNRDDTLTGIDADSNGVRDDIDAYISQVFPAEIRQAATKAAQVEQSMLTVDVNDKDAVRDINNAYTRANGCIFETARNKDLEIKPYFVSKQISAITANTKKRLLAMVDFSHASNGMVFTGQLNGNCDE</sequence>
<evidence type="ECO:0000313" key="2">
    <source>
        <dbReference type="Proteomes" id="UP000029549"/>
    </source>
</evidence>
<reference evidence="1 2" key="1">
    <citation type="submission" date="2013-09" db="EMBL/GenBank/DDBJ databases">
        <title>High correlation between genotypes and phenotypes of environmental bacteria Comamonas testosteroni strains.</title>
        <authorList>
            <person name="Liu L."/>
            <person name="Zhu W."/>
            <person name="Xia X."/>
            <person name="Xu B."/>
            <person name="Luo M."/>
            <person name="Wang G."/>
        </authorList>
    </citation>
    <scope>NUCLEOTIDE SEQUENCE [LARGE SCALE GENOMIC DNA]</scope>
    <source>
        <strain evidence="1 2">DF2</strain>
    </source>
</reference>